<feature type="transmembrane region" description="Helical" evidence="2">
    <location>
        <begin position="137"/>
        <end position="157"/>
    </location>
</feature>
<comment type="caution">
    <text evidence="4">The sequence shown here is derived from an EMBL/GenBank/DDBJ whole genome shotgun (WGS) entry which is preliminary data.</text>
</comment>
<keyword evidence="5" id="KW-1185">Reference proteome</keyword>
<keyword evidence="2" id="KW-0472">Membrane</keyword>
<feature type="compositionally biased region" description="Low complexity" evidence="1">
    <location>
        <begin position="209"/>
        <end position="221"/>
    </location>
</feature>
<dbReference type="Proteomes" id="UP001153269">
    <property type="component" value="Unassembled WGS sequence"/>
</dbReference>
<feature type="compositionally biased region" description="Basic and acidic residues" evidence="1">
    <location>
        <begin position="117"/>
        <end position="130"/>
    </location>
</feature>
<name>A0A9N7UT82_PLEPL</name>
<evidence type="ECO:0000313" key="5">
    <source>
        <dbReference type="Proteomes" id="UP001153269"/>
    </source>
</evidence>
<evidence type="ECO:0000256" key="2">
    <source>
        <dbReference type="SAM" id="Phobius"/>
    </source>
</evidence>
<dbReference type="EMBL" id="CADEAL010001890">
    <property type="protein sequence ID" value="CAB1436379.1"/>
    <property type="molecule type" value="Genomic_DNA"/>
</dbReference>
<evidence type="ECO:0000256" key="3">
    <source>
        <dbReference type="SAM" id="SignalP"/>
    </source>
</evidence>
<keyword evidence="2" id="KW-1133">Transmembrane helix</keyword>
<evidence type="ECO:0000256" key="1">
    <source>
        <dbReference type="SAM" id="MobiDB-lite"/>
    </source>
</evidence>
<gene>
    <name evidence="4" type="ORF">PLEPLA_LOCUS24411</name>
</gene>
<reference evidence="4" key="1">
    <citation type="submission" date="2020-03" db="EMBL/GenBank/DDBJ databases">
        <authorList>
            <person name="Weist P."/>
        </authorList>
    </citation>
    <scope>NUCLEOTIDE SEQUENCE</scope>
</reference>
<keyword evidence="3" id="KW-0732">Signal</keyword>
<feature type="compositionally biased region" description="Polar residues" evidence="1">
    <location>
        <begin position="270"/>
        <end position="289"/>
    </location>
</feature>
<proteinExistence type="predicted"/>
<evidence type="ECO:0000313" key="4">
    <source>
        <dbReference type="EMBL" id="CAB1436379.1"/>
    </source>
</evidence>
<feature type="chain" id="PRO_5040347811" evidence="3">
    <location>
        <begin position="21"/>
        <end position="299"/>
    </location>
</feature>
<accession>A0A9N7UT82</accession>
<protein>
    <submittedName>
        <fullName evidence="4">Uncharacterized protein</fullName>
    </submittedName>
</protein>
<feature type="compositionally biased region" description="Basic and acidic residues" evidence="1">
    <location>
        <begin position="222"/>
        <end position="232"/>
    </location>
</feature>
<feature type="compositionally biased region" description="Low complexity" evidence="1">
    <location>
        <begin position="74"/>
        <end position="96"/>
    </location>
</feature>
<sequence>MRLIGPSFFILGLIMASATANESTTTTRGLFTVAQGLNSSQYNLITEMPPTNTTMHNTSISHIASDMNITSPNITTAPSTAAPSTTAPLTTAPSTTEQKGAETTKGGITNPIGRTKTTSDNKKKKDIKHQTGDTPGIVILIVIILVALGFGVACYVVRKRGRRYSVDFTSRQDEANIPLSIVDHELPADTVSQNGLKTFETEADKSVVDPGAESAAAAPSPHDSEDKPKEDVAEPSPTPAPVQPSAEEKTDDEGTVSNKTSVESLRETNENNSNGADFRQTTELDSSSIFRDVPLDSPV</sequence>
<organism evidence="4 5">
    <name type="scientific">Pleuronectes platessa</name>
    <name type="common">European plaice</name>
    <dbReference type="NCBI Taxonomy" id="8262"/>
    <lineage>
        <taxon>Eukaryota</taxon>
        <taxon>Metazoa</taxon>
        <taxon>Chordata</taxon>
        <taxon>Craniata</taxon>
        <taxon>Vertebrata</taxon>
        <taxon>Euteleostomi</taxon>
        <taxon>Actinopterygii</taxon>
        <taxon>Neopterygii</taxon>
        <taxon>Teleostei</taxon>
        <taxon>Neoteleostei</taxon>
        <taxon>Acanthomorphata</taxon>
        <taxon>Carangaria</taxon>
        <taxon>Pleuronectiformes</taxon>
        <taxon>Pleuronectoidei</taxon>
        <taxon>Pleuronectidae</taxon>
        <taxon>Pleuronectes</taxon>
    </lineage>
</organism>
<keyword evidence="2" id="KW-0812">Transmembrane</keyword>
<feature type="signal peptide" evidence="3">
    <location>
        <begin position="1"/>
        <end position="20"/>
    </location>
</feature>
<feature type="region of interest" description="Disordered" evidence="1">
    <location>
        <begin position="203"/>
        <end position="299"/>
    </location>
</feature>
<dbReference type="AlphaFoldDB" id="A0A9N7UT82"/>
<feature type="region of interest" description="Disordered" evidence="1">
    <location>
        <begin position="74"/>
        <end position="130"/>
    </location>
</feature>